<keyword evidence="5" id="KW-1185">Reference proteome</keyword>
<dbReference type="InParanoid" id="K5UW40"/>
<dbReference type="OrthoDB" id="2757266at2759"/>
<dbReference type="AlphaFoldDB" id="K5UW40"/>
<feature type="chain" id="PRO_5003887575" evidence="3">
    <location>
        <begin position="25"/>
        <end position="303"/>
    </location>
</feature>
<evidence type="ECO:0000313" key="4">
    <source>
        <dbReference type="EMBL" id="EKM54266.1"/>
    </source>
</evidence>
<feature type="region of interest" description="Disordered" evidence="1">
    <location>
        <begin position="186"/>
        <end position="208"/>
    </location>
</feature>
<protein>
    <submittedName>
        <fullName evidence="4">Uncharacterized protein</fullName>
    </submittedName>
</protein>
<sequence>MVAVRSSLLGVLCVVLVLVCGVSSQGTDTNCSASFNWAGNDRQQDICLITAYLRSACLADPTDAFVDALPGPSYFYVQPTKPDDCTCSMVYYNTISACALCQNGSLAPWSGYITNCTSSQVTVAGYPENIPLGTSVPAWAYLDISFEDDFNVTAAKAYSQINSTMIVGTAPTTSLSASSSASSAKASSSSSTSLQPSALPAASPGSSKKSNTGAIAGGVVGGVVGACLIAAAIVYYLRRQRRPAVRNNMSEVEPTLVGSFSPPVSPGPMSTGPAAVGSVSKLYVSVVLAIVRKYSDAYSAAES</sequence>
<evidence type="ECO:0000313" key="5">
    <source>
        <dbReference type="Proteomes" id="UP000008370"/>
    </source>
</evidence>
<evidence type="ECO:0000256" key="1">
    <source>
        <dbReference type="SAM" id="MobiDB-lite"/>
    </source>
</evidence>
<proteinExistence type="predicted"/>
<dbReference type="EMBL" id="JH930473">
    <property type="protein sequence ID" value="EKM54266.1"/>
    <property type="molecule type" value="Genomic_DNA"/>
</dbReference>
<feature type="transmembrane region" description="Helical" evidence="2">
    <location>
        <begin position="214"/>
        <end position="237"/>
    </location>
</feature>
<keyword evidence="2" id="KW-0812">Transmembrane</keyword>
<name>K5UW40_PHACS</name>
<dbReference type="Gene3D" id="1.20.5.510">
    <property type="entry name" value="Single helix bin"/>
    <property type="match status" value="1"/>
</dbReference>
<evidence type="ECO:0000256" key="2">
    <source>
        <dbReference type="SAM" id="Phobius"/>
    </source>
</evidence>
<dbReference type="GeneID" id="18917000"/>
<accession>K5UW40</accession>
<feature type="signal peptide" evidence="3">
    <location>
        <begin position="1"/>
        <end position="24"/>
    </location>
</feature>
<dbReference type="KEGG" id="pco:PHACADRAFT_258000"/>
<reference evidence="4 5" key="1">
    <citation type="journal article" date="2012" name="BMC Genomics">
        <title>Comparative genomics of the white-rot fungi, Phanerochaete carnosa and P. chrysosporium, to elucidate the genetic basis of the distinct wood types they colonize.</title>
        <authorList>
            <person name="Suzuki H."/>
            <person name="MacDonald J."/>
            <person name="Syed K."/>
            <person name="Salamov A."/>
            <person name="Hori C."/>
            <person name="Aerts A."/>
            <person name="Henrissat B."/>
            <person name="Wiebenga A."/>
            <person name="vanKuyk P.A."/>
            <person name="Barry K."/>
            <person name="Lindquist E."/>
            <person name="LaButti K."/>
            <person name="Lapidus A."/>
            <person name="Lucas S."/>
            <person name="Coutinho P."/>
            <person name="Gong Y."/>
            <person name="Samejima M."/>
            <person name="Mahadevan R."/>
            <person name="Abou-Zaid M."/>
            <person name="de Vries R.P."/>
            <person name="Igarashi K."/>
            <person name="Yadav J.S."/>
            <person name="Grigoriev I.V."/>
            <person name="Master E.R."/>
        </authorList>
    </citation>
    <scope>NUCLEOTIDE SEQUENCE [LARGE SCALE GENOMIC DNA]</scope>
    <source>
        <strain evidence="4 5">HHB-10118-sp</strain>
    </source>
</reference>
<dbReference type="HOGENOM" id="CLU_987548_0_0_1"/>
<keyword evidence="2" id="KW-1133">Transmembrane helix</keyword>
<dbReference type="Proteomes" id="UP000008370">
    <property type="component" value="Unassembled WGS sequence"/>
</dbReference>
<keyword evidence="2" id="KW-0472">Membrane</keyword>
<dbReference type="RefSeq" id="XP_007396965.1">
    <property type="nucleotide sequence ID" value="XM_007396903.1"/>
</dbReference>
<gene>
    <name evidence="4" type="ORF">PHACADRAFT_258000</name>
</gene>
<evidence type="ECO:0000256" key="3">
    <source>
        <dbReference type="SAM" id="SignalP"/>
    </source>
</evidence>
<organism evidence="4 5">
    <name type="scientific">Phanerochaete carnosa (strain HHB-10118-sp)</name>
    <name type="common">White-rot fungus</name>
    <name type="synonym">Peniophora carnosa</name>
    <dbReference type="NCBI Taxonomy" id="650164"/>
    <lineage>
        <taxon>Eukaryota</taxon>
        <taxon>Fungi</taxon>
        <taxon>Dikarya</taxon>
        <taxon>Basidiomycota</taxon>
        <taxon>Agaricomycotina</taxon>
        <taxon>Agaricomycetes</taxon>
        <taxon>Polyporales</taxon>
        <taxon>Phanerochaetaceae</taxon>
        <taxon>Phanerochaete</taxon>
    </lineage>
</organism>
<keyword evidence="3" id="KW-0732">Signal</keyword>
<dbReference type="STRING" id="650164.K5UW40"/>